<sequence length="136" mass="16399">MLTVHETEAYLKNQVGERTNPEEIWGIFKRFGEIEIENEDDIELLFQCGMEENLFYLDFVRQFTVYDQEEFSDMEQLHCQLFFELTKELSNLTITEWYFETEGDIGDYFKHIETLQEFTIPTKLSPIRISIFQEKI</sequence>
<organism evidence="1 2">
    <name type="scientific">Bacillus mesophilus</name>
    <dbReference type="NCBI Taxonomy" id="1808955"/>
    <lineage>
        <taxon>Bacteria</taxon>
        <taxon>Bacillati</taxon>
        <taxon>Bacillota</taxon>
        <taxon>Bacilli</taxon>
        <taxon>Bacillales</taxon>
        <taxon>Bacillaceae</taxon>
        <taxon>Bacillus</taxon>
    </lineage>
</organism>
<evidence type="ECO:0000313" key="1">
    <source>
        <dbReference type="EMBL" id="NEY72593.1"/>
    </source>
</evidence>
<dbReference type="Proteomes" id="UP000481043">
    <property type="component" value="Unassembled WGS sequence"/>
</dbReference>
<proteinExistence type="predicted"/>
<dbReference type="EMBL" id="JAAIWM010000004">
    <property type="protein sequence ID" value="NEY72593.1"/>
    <property type="molecule type" value="Genomic_DNA"/>
</dbReference>
<dbReference type="AlphaFoldDB" id="A0A6M0Q8I9"/>
<gene>
    <name evidence="1" type="ORF">G4D63_12720</name>
</gene>
<dbReference type="RefSeq" id="WP_163180053.1">
    <property type="nucleotide sequence ID" value="NZ_JAAIWM010000004.1"/>
</dbReference>
<comment type="caution">
    <text evidence="1">The sequence shown here is derived from an EMBL/GenBank/DDBJ whole genome shotgun (WGS) entry which is preliminary data.</text>
</comment>
<accession>A0A6M0Q8I9</accession>
<evidence type="ECO:0000313" key="2">
    <source>
        <dbReference type="Proteomes" id="UP000481043"/>
    </source>
</evidence>
<name>A0A6M0Q8I9_9BACI</name>
<keyword evidence="2" id="KW-1185">Reference proteome</keyword>
<protein>
    <submittedName>
        <fullName evidence="1">Uncharacterized protein</fullName>
    </submittedName>
</protein>
<reference evidence="1 2" key="1">
    <citation type="submission" date="2020-02" db="EMBL/GenBank/DDBJ databases">
        <title>Bacillus aquiflavi sp. nov., isolated from yellow water of strong flavor Chinese baijiu in Yibin region of China.</title>
        <authorList>
            <person name="Xie J."/>
        </authorList>
    </citation>
    <scope>NUCLEOTIDE SEQUENCE [LARGE SCALE GENOMIC DNA]</scope>
    <source>
        <strain evidence="1 2">SA4</strain>
    </source>
</reference>